<protein>
    <submittedName>
        <fullName evidence="2">Hypothetical_protein</fullName>
    </submittedName>
</protein>
<dbReference type="Proteomes" id="UP001642409">
    <property type="component" value="Unassembled WGS sequence"/>
</dbReference>
<dbReference type="AlphaFoldDB" id="A0AA86UHB9"/>
<sequence length="565" mass="64808">MNSKMHSIEILFDGKPLVISFMSLQQGLHAAQVLSQNSTQTKNQDEQTEQKRYVSFLSQFDLSSPLFSSQMNHEDQRLTVNQDYICNRTITAVASNYKQQLLTNSSVKLKQDQIIENLEKSFPLPQNPLPEKQEQIPIVQVVPPVITQHPLYNIIHKHILEFSYNSIDSVKSVARGMNLPSSIFSNHNLLIQRLAHALTELLRVDLIKQISHLNPSANLIYQINNYFAQQKQATNQLSETQQQKMIKQIQEAQSILEKINPMRVSKLLHSKIPVFVKNYGSFSTTKFTNQKLKMEISLINLKLSQQKTVPSNELSLNLKNYLNSTKHQEMVNKHELTLFHQQFPAIESQLILYQPSQIFHNLQQNLLYVHLIEIHDKIYKIYNELKEKDTKTEPKIQKSKIVKPNTQIQQYIMNDTQFAKFCQTKNISAQIIANTTLLAIAIGQSCVFTEAAVSAVAPNLTKLVGELEMNELLTLVATIFNNARYVIQKIGQIKQSQFVLQSETIVKEFTEFKQKYYDTVEMNIYKFSVQQLAAIIGTSTEIQRQAIKLVTPANIQQPEIKIGVQ</sequence>
<proteinExistence type="predicted"/>
<name>A0AA86UHB9_9EUKA</name>
<evidence type="ECO:0000313" key="1">
    <source>
        <dbReference type="EMBL" id="CAI9958195.1"/>
    </source>
</evidence>
<dbReference type="EMBL" id="CAXDID020000220">
    <property type="protein sequence ID" value="CAL6058304.1"/>
    <property type="molecule type" value="Genomic_DNA"/>
</dbReference>
<reference evidence="1" key="1">
    <citation type="submission" date="2023-06" db="EMBL/GenBank/DDBJ databases">
        <authorList>
            <person name="Kurt Z."/>
        </authorList>
    </citation>
    <scope>NUCLEOTIDE SEQUENCE</scope>
</reference>
<gene>
    <name evidence="1" type="ORF">HINF_LOCUS45840</name>
    <name evidence="2" type="ORF">HINF_LOCUS48194</name>
</gene>
<organism evidence="1">
    <name type="scientific">Hexamita inflata</name>
    <dbReference type="NCBI Taxonomy" id="28002"/>
    <lineage>
        <taxon>Eukaryota</taxon>
        <taxon>Metamonada</taxon>
        <taxon>Diplomonadida</taxon>
        <taxon>Hexamitidae</taxon>
        <taxon>Hexamitinae</taxon>
        <taxon>Hexamita</taxon>
    </lineage>
</organism>
<keyword evidence="3" id="KW-1185">Reference proteome</keyword>
<evidence type="ECO:0000313" key="2">
    <source>
        <dbReference type="EMBL" id="CAL6058304.1"/>
    </source>
</evidence>
<evidence type="ECO:0000313" key="3">
    <source>
        <dbReference type="Proteomes" id="UP001642409"/>
    </source>
</evidence>
<reference evidence="2 3" key="2">
    <citation type="submission" date="2024-07" db="EMBL/GenBank/DDBJ databases">
        <authorList>
            <person name="Akdeniz Z."/>
        </authorList>
    </citation>
    <scope>NUCLEOTIDE SEQUENCE [LARGE SCALE GENOMIC DNA]</scope>
</reference>
<dbReference type="EMBL" id="CATOUU010000902">
    <property type="protein sequence ID" value="CAI9958195.1"/>
    <property type="molecule type" value="Genomic_DNA"/>
</dbReference>
<accession>A0AA86UHB9</accession>
<comment type="caution">
    <text evidence="1">The sequence shown here is derived from an EMBL/GenBank/DDBJ whole genome shotgun (WGS) entry which is preliminary data.</text>
</comment>